<accession>A0A895XQT6</accession>
<gene>
    <name evidence="4" type="ORF">JQS30_03955</name>
</gene>
<keyword evidence="5" id="KW-1185">Reference proteome</keyword>
<dbReference type="InterPro" id="IPR050214">
    <property type="entry name" value="Cys_Synth/Cystath_Beta-Synth"/>
</dbReference>
<evidence type="ECO:0000313" key="4">
    <source>
        <dbReference type="EMBL" id="QSB06082.1"/>
    </source>
</evidence>
<proteinExistence type="predicted"/>
<comment type="cofactor">
    <cofactor evidence="1">
        <name>pyridoxal 5'-phosphate</name>
        <dbReference type="ChEBI" id="CHEBI:597326"/>
    </cofactor>
</comment>
<dbReference type="SUPFAM" id="SSF53686">
    <property type="entry name" value="Tryptophan synthase beta subunit-like PLP-dependent enzymes"/>
    <property type="match status" value="1"/>
</dbReference>
<dbReference type="InterPro" id="IPR001926">
    <property type="entry name" value="TrpB-like_PALP"/>
</dbReference>
<dbReference type="InterPro" id="IPR036052">
    <property type="entry name" value="TrpB-like_PALP_sf"/>
</dbReference>
<dbReference type="GO" id="GO:1901605">
    <property type="term" value="P:alpha-amino acid metabolic process"/>
    <property type="evidence" value="ECO:0007669"/>
    <property type="project" value="UniProtKB-ARBA"/>
</dbReference>
<protein>
    <submittedName>
        <fullName evidence="4">Pyridoxal-phosphate dependent enzyme</fullName>
    </submittedName>
</protein>
<organism evidence="4 5">
    <name type="scientific">Natronoglycomyces albus</name>
    <dbReference type="NCBI Taxonomy" id="2811108"/>
    <lineage>
        <taxon>Bacteria</taxon>
        <taxon>Bacillati</taxon>
        <taxon>Actinomycetota</taxon>
        <taxon>Actinomycetes</taxon>
        <taxon>Glycomycetales</taxon>
        <taxon>Glycomycetaceae</taxon>
        <taxon>Natronoglycomyces</taxon>
    </lineage>
</organism>
<evidence type="ECO:0000313" key="5">
    <source>
        <dbReference type="Proteomes" id="UP000662939"/>
    </source>
</evidence>
<dbReference type="EMBL" id="CP070496">
    <property type="protein sequence ID" value="QSB06082.1"/>
    <property type="molecule type" value="Genomic_DNA"/>
</dbReference>
<dbReference type="Proteomes" id="UP000662939">
    <property type="component" value="Chromosome"/>
</dbReference>
<evidence type="ECO:0000256" key="1">
    <source>
        <dbReference type="ARBA" id="ARBA00001933"/>
    </source>
</evidence>
<reference evidence="4" key="1">
    <citation type="submission" date="2021-02" db="EMBL/GenBank/DDBJ databases">
        <title>Natronoglycomyces albus gen. nov., sp. nov, a haloalkaliphilic actinobacterium from a soda solonchak soil.</title>
        <authorList>
            <person name="Sorokin D.Y."/>
            <person name="Khijniak T.V."/>
            <person name="Zakharycheva A.P."/>
            <person name="Boueva O.V."/>
            <person name="Ariskina E.V."/>
            <person name="Hahnke R.L."/>
            <person name="Bunk B."/>
            <person name="Sproer C."/>
            <person name="Schumann P."/>
            <person name="Evtushenko L.I."/>
            <person name="Kublanov I.V."/>
        </authorList>
    </citation>
    <scope>NUCLEOTIDE SEQUENCE</scope>
    <source>
        <strain evidence="4">DSM 106290</strain>
    </source>
</reference>
<evidence type="ECO:0000259" key="3">
    <source>
        <dbReference type="Pfam" id="PF00291"/>
    </source>
</evidence>
<name>A0A895XQT6_9ACTN</name>
<dbReference type="AlphaFoldDB" id="A0A895XQT6"/>
<dbReference type="Gene3D" id="3.40.50.1100">
    <property type="match status" value="2"/>
</dbReference>
<dbReference type="Pfam" id="PF00291">
    <property type="entry name" value="PALP"/>
    <property type="match status" value="1"/>
</dbReference>
<keyword evidence="2" id="KW-0663">Pyridoxal phosphate</keyword>
<sequence length="167" mass="18428">MIESPDSSGGFLHKRIAYINDALQADPQLIRLNQYRNPANVHAHRDTTAMHLHRQLGPIDLLVVGAGTTGTLMGCLEYRRQHRLDHEIAAVDAIGSVTFGGALRRRFIPGLGTSRRPEIYSEAEKFEQILISETETVVECRRLARRYGILVGGSTGTVLEAVRILGA</sequence>
<evidence type="ECO:0000256" key="2">
    <source>
        <dbReference type="ARBA" id="ARBA00022898"/>
    </source>
</evidence>
<dbReference type="KEGG" id="nav:JQS30_03955"/>
<dbReference type="PANTHER" id="PTHR10314">
    <property type="entry name" value="CYSTATHIONINE BETA-SYNTHASE"/>
    <property type="match status" value="1"/>
</dbReference>
<feature type="domain" description="Tryptophan synthase beta chain-like PALP" evidence="3">
    <location>
        <begin position="13"/>
        <end position="162"/>
    </location>
</feature>